<dbReference type="InterPro" id="IPR007893">
    <property type="entry name" value="Spore_coat_U/FanG"/>
</dbReference>
<feature type="domain" description="Spore coat protein U/FanG" evidence="1">
    <location>
        <begin position="54"/>
        <end position="187"/>
    </location>
</feature>
<protein>
    <submittedName>
        <fullName evidence="2">Spore Coat Protein U domain protein</fullName>
    </submittedName>
</protein>
<keyword evidence="2" id="KW-0167">Capsid protein</keyword>
<name>A0A0S3PT21_9BRAD</name>
<dbReference type="SMART" id="SM00972">
    <property type="entry name" value="SCPU"/>
    <property type="match status" value="1"/>
</dbReference>
<gene>
    <name evidence="2" type="ORF">GJW-30_1_01616</name>
</gene>
<proteinExistence type="predicted"/>
<keyword evidence="2" id="KW-0946">Virion</keyword>
<sequence>MLYDNRPGQLTLSIYIRAKRILTRRVSRAAASVLLVSLCFAAILPRPAEAQTATGSFQVLINILKQCTVSTFTNMDFGTNPGIITTPITQTSTFVVLCTGTTPYTVGLDAGTAPGATVTTRQMQQGAARINYALYSDAGRTLNWGNAAPDWVSGTGTGLPQTLTVYGRVPAQVATATGGYTDTITVTVTY</sequence>
<dbReference type="PANTHER" id="PTHR37089:SF4">
    <property type="entry name" value="EXPORTED PROTEIN"/>
    <property type="match status" value="1"/>
</dbReference>
<organism evidence="2 3">
    <name type="scientific">Variibacter gotjawalensis</name>
    <dbReference type="NCBI Taxonomy" id="1333996"/>
    <lineage>
        <taxon>Bacteria</taxon>
        <taxon>Pseudomonadati</taxon>
        <taxon>Pseudomonadota</taxon>
        <taxon>Alphaproteobacteria</taxon>
        <taxon>Hyphomicrobiales</taxon>
        <taxon>Nitrobacteraceae</taxon>
        <taxon>Variibacter</taxon>
    </lineage>
</organism>
<evidence type="ECO:0000259" key="1">
    <source>
        <dbReference type="Pfam" id="PF05229"/>
    </source>
</evidence>
<dbReference type="AlphaFoldDB" id="A0A0S3PT21"/>
<accession>A0A0S3PT21</accession>
<dbReference type="OrthoDB" id="7478692at2"/>
<evidence type="ECO:0000313" key="2">
    <source>
        <dbReference type="EMBL" id="BAT59087.1"/>
    </source>
</evidence>
<reference evidence="2 3" key="1">
    <citation type="submission" date="2015-08" db="EMBL/GenBank/DDBJ databases">
        <title>Investigation of the bacterial diversity of lava forest soil.</title>
        <authorList>
            <person name="Lee J.S."/>
        </authorList>
    </citation>
    <scope>NUCLEOTIDE SEQUENCE [LARGE SCALE GENOMIC DNA]</scope>
    <source>
        <strain evidence="2 3">GJW-30</strain>
    </source>
</reference>
<dbReference type="InterPro" id="IPR053167">
    <property type="entry name" value="Spore_coat_component"/>
</dbReference>
<dbReference type="Proteomes" id="UP000236884">
    <property type="component" value="Chromosome"/>
</dbReference>
<dbReference type="Pfam" id="PF05229">
    <property type="entry name" value="SCPU"/>
    <property type="match status" value="1"/>
</dbReference>
<keyword evidence="3" id="KW-1185">Reference proteome</keyword>
<dbReference type="EMBL" id="AP014946">
    <property type="protein sequence ID" value="BAT59087.1"/>
    <property type="molecule type" value="Genomic_DNA"/>
</dbReference>
<dbReference type="PANTHER" id="PTHR37089">
    <property type="entry name" value="PROTEIN U-RELATED"/>
    <property type="match status" value="1"/>
</dbReference>
<dbReference type="KEGG" id="vgo:GJW-30_1_01616"/>
<evidence type="ECO:0000313" key="3">
    <source>
        <dbReference type="Proteomes" id="UP000236884"/>
    </source>
</evidence>